<name>F7QX58_9LACO</name>
<reference evidence="2 3" key="1">
    <citation type="journal article" date="2011" name="J. Bacteriol.">
        <title>Genome Sequence of Lactobacillus ruminis SPM0211, Isolated from a Fecal Sample from a Healthy Korean.</title>
        <authorList>
            <person name="Lee S."/>
            <person name="Cho Y.J."/>
            <person name="Lee A.H."/>
            <person name="Chun J."/>
            <person name="Ha N.J."/>
            <person name="Ko G."/>
        </authorList>
    </citation>
    <scope>NUCLEOTIDE SEQUENCE [LARGE SCALE GENOMIC DNA]</scope>
    <source>
        <strain evidence="2 3">SPM0211</strain>
    </source>
</reference>
<evidence type="ECO:0000313" key="2">
    <source>
        <dbReference type="EMBL" id="EGM53619.1"/>
    </source>
</evidence>
<evidence type="ECO:0000313" key="3">
    <source>
        <dbReference type="Proteomes" id="UP000002971"/>
    </source>
</evidence>
<dbReference type="EMBL" id="AFOJ01000001">
    <property type="protein sequence ID" value="EGM53619.1"/>
    <property type="molecule type" value="Genomic_DNA"/>
</dbReference>
<proteinExistence type="predicted"/>
<protein>
    <submittedName>
        <fullName evidence="2">Uncharacterized protein</fullName>
    </submittedName>
</protein>
<gene>
    <name evidence="2" type="ORF">LRU_00012</name>
</gene>
<evidence type="ECO:0000256" key="1">
    <source>
        <dbReference type="SAM" id="MobiDB-lite"/>
    </source>
</evidence>
<organism evidence="2 3">
    <name type="scientific">Ligilactobacillus ruminis SPM0211</name>
    <dbReference type="NCBI Taxonomy" id="1040964"/>
    <lineage>
        <taxon>Bacteria</taxon>
        <taxon>Bacillati</taxon>
        <taxon>Bacillota</taxon>
        <taxon>Bacilli</taxon>
        <taxon>Lactobacillales</taxon>
        <taxon>Lactobacillaceae</taxon>
        <taxon>Ligilactobacillus</taxon>
    </lineage>
</organism>
<feature type="region of interest" description="Disordered" evidence="1">
    <location>
        <begin position="26"/>
        <end position="47"/>
    </location>
</feature>
<dbReference type="Proteomes" id="UP000002971">
    <property type="component" value="Unassembled WGS sequence"/>
</dbReference>
<comment type="caution">
    <text evidence="2">The sequence shown here is derived from an EMBL/GenBank/DDBJ whole genome shotgun (WGS) entry which is preliminary data.</text>
</comment>
<accession>F7QX58</accession>
<sequence length="47" mass="5246">MRFLFSKKGERFSIFNEKTLKQPPANLEKGVGGVPLTVPSRKGRIAD</sequence>
<dbReference type="AlphaFoldDB" id="F7QX58"/>